<sequence length="463" mass="51992">MYVLPPTKDILPDSHYAPPTTPPSSACRSPPTTPGVHSSPTSNRRDSVAVAAEPISSTDDSAEDAHSFVSDGSDLDERRNYLHALLKENGIPVSHESIDLAQLGKGVPLQTRVLAILTELLPHFWSHVTNPEQIQLERVSGAMTNCIFFVSGPPAQDGAKPPKILLRVYGSAADTFIKRDREMFWLCKMGHVGVAPRLLGAFANGRFEQFLDSTTLTKEDLRDPSTSRQIAQAMYKLHKLIQNCDAHEASSPDLWTKLRKWHRLASKAVTEFKRNQPERYAKLRKVVNIKTVAAEIDELEAKLSNIGSPIVFAHNDAQYGNILRKNKDGSIIVVDYEYSSVNYRGYDFGNHFCEWAADYHSPNPHLMHFEKYPTQSEQLSFFSAYLDAQIEAGDVPPPSPSTRASLLDQMYKETNKFALCSHLLWGLWGIMQAGETNIDFDFVGYGLQRFGQYYRVKEKYLAL</sequence>
<evidence type="ECO:0000313" key="4">
    <source>
        <dbReference type="Proteomes" id="UP000053201"/>
    </source>
</evidence>
<evidence type="ECO:0000256" key="1">
    <source>
        <dbReference type="ARBA" id="ARBA00038211"/>
    </source>
</evidence>
<evidence type="ECO:0000256" key="2">
    <source>
        <dbReference type="SAM" id="MobiDB-lite"/>
    </source>
</evidence>
<dbReference type="PANTHER" id="PTHR22603:SF93">
    <property type="entry name" value="RE24176P"/>
    <property type="match status" value="1"/>
</dbReference>
<dbReference type="GO" id="GO:0006646">
    <property type="term" value="P:phosphatidylethanolamine biosynthetic process"/>
    <property type="evidence" value="ECO:0007669"/>
    <property type="project" value="TreeGrafter"/>
</dbReference>
<dbReference type="Gene3D" id="3.90.1200.10">
    <property type="match status" value="1"/>
</dbReference>
<reference evidence="3 4" key="1">
    <citation type="submission" date="2009-08" db="EMBL/GenBank/DDBJ databases">
        <title>The Genome Sequence of Spizellomyces punctatus strain DAOM BR117.</title>
        <authorList>
            <consortium name="The Broad Institute Genome Sequencing Platform"/>
            <person name="Russ C."/>
            <person name="Cuomo C."/>
            <person name="Shea T."/>
            <person name="Young S.K."/>
            <person name="Zeng Q."/>
            <person name="Koehrsen M."/>
            <person name="Haas B."/>
            <person name="Borodovsky M."/>
            <person name="Guigo R."/>
            <person name="Alvarado L."/>
            <person name="Berlin A."/>
            <person name="Bochicchio J."/>
            <person name="Borenstein D."/>
            <person name="Chapman S."/>
            <person name="Chen Z."/>
            <person name="Engels R."/>
            <person name="Freedman E."/>
            <person name="Gellesch M."/>
            <person name="Goldberg J."/>
            <person name="Griggs A."/>
            <person name="Gujja S."/>
            <person name="Heiman D."/>
            <person name="Hepburn T."/>
            <person name="Howarth C."/>
            <person name="Jen D."/>
            <person name="Larson L."/>
            <person name="Lewis B."/>
            <person name="Mehta T."/>
            <person name="Park D."/>
            <person name="Pearson M."/>
            <person name="Roberts A."/>
            <person name="Saif S."/>
            <person name="Shenoy N."/>
            <person name="Sisk P."/>
            <person name="Stolte C."/>
            <person name="Sykes S."/>
            <person name="Thomson T."/>
            <person name="Walk T."/>
            <person name="White J."/>
            <person name="Yandava C."/>
            <person name="Burger G."/>
            <person name="Gray M.W."/>
            <person name="Holland P.W.H."/>
            <person name="King N."/>
            <person name="Lang F.B.F."/>
            <person name="Roger A.J."/>
            <person name="Ruiz-Trillo I."/>
            <person name="Lander E."/>
            <person name="Nusbaum C."/>
        </authorList>
    </citation>
    <scope>NUCLEOTIDE SEQUENCE [LARGE SCALE GENOMIC DNA]</scope>
    <source>
        <strain evidence="3 4">DAOM BR117</strain>
    </source>
</reference>
<evidence type="ECO:0008006" key="5">
    <source>
        <dbReference type="Google" id="ProtNLM"/>
    </source>
</evidence>
<keyword evidence="4" id="KW-1185">Reference proteome</keyword>
<feature type="region of interest" description="Disordered" evidence="2">
    <location>
        <begin position="1"/>
        <end position="71"/>
    </location>
</feature>
<dbReference type="EMBL" id="KQ257453">
    <property type="protein sequence ID" value="KND02474.1"/>
    <property type="molecule type" value="Genomic_DNA"/>
</dbReference>
<dbReference type="CDD" id="cd05157">
    <property type="entry name" value="ETNK_euk"/>
    <property type="match status" value="1"/>
</dbReference>
<dbReference type="InterPro" id="IPR011009">
    <property type="entry name" value="Kinase-like_dom_sf"/>
</dbReference>
<dbReference type="RefSeq" id="XP_016610513.1">
    <property type="nucleotide sequence ID" value="XM_016757225.1"/>
</dbReference>
<dbReference type="GO" id="GO:0005737">
    <property type="term" value="C:cytoplasm"/>
    <property type="evidence" value="ECO:0007669"/>
    <property type="project" value="TreeGrafter"/>
</dbReference>
<dbReference type="STRING" id="645134.A0A0L0HNS2"/>
<dbReference type="Gene3D" id="3.30.200.20">
    <property type="entry name" value="Phosphorylase Kinase, domain 1"/>
    <property type="match status" value="1"/>
</dbReference>
<gene>
    <name evidence="3" type="ORF">SPPG_09071</name>
</gene>
<name>A0A0L0HNS2_SPIPD</name>
<dbReference type="GeneID" id="27692196"/>
<protein>
    <recommendedName>
        <fullName evidence="5">Choline/ethanolamine kinase</fullName>
    </recommendedName>
</protein>
<dbReference type="SUPFAM" id="SSF56112">
    <property type="entry name" value="Protein kinase-like (PK-like)"/>
    <property type="match status" value="1"/>
</dbReference>
<dbReference type="Proteomes" id="UP000053201">
    <property type="component" value="Unassembled WGS sequence"/>
</dbReference>
<organism evidence="3 4">
    <name type="scientific">Spizellomyces punctatus (strain DAOM BR117)</name>
    <dbReference type="NCBI Taxonomy" id="645134"/>
    <lineage>
        <taxon>Eukaryota</taxon>
        <taxon>Fungi</taxon>
        <taxon>Fungi incertae sedis</taxon>
        <taxon>Chytridiomycota</taxon>
        <taxon>Chytridiomycota incertae sedis</taxon>
        <taxon>Chytridiomycetes</taxon>
        <taxon>Spizellomycetales</taxon>
        <taxon>Spizellomycetaceae</taxon>
        <taxon>Spizellomyces</taxon>
    </lineage>
</organism>
<evidence type="ECO:0000313" key="3">
    <source>
        <dbReference type="EMBL" id="KND02474.1"/>
    </source>
</evidence>
<dbReference type="VEuPathDB" id="FungiDB:SPPG_09071"/>
<dbReference type="OrthoDB" id="10267235at2759"/>
<dbReference type="InParanoid" id="A0A0L0HNS2"/>
<dbReference type="FunCoup" id="A0A0L0HNS2">
    <property type="interactions" value="331"/>
</dbReference>
<dbReference type="eggNOG" id="KOG2686">
    <property type="taxonomic scope" value="Eukaryota"/>
</dbReference>
<dbReference type="PANTHER" id="PTHR22603">
    <property type="entry name" value="CHOLINE/ETHANOALAMINE KINASE"/>
    <property type="match status" value="1"/>
</dbReference>
<accession>A0A0L0HNS2</accession>
<dbReference type="OMA" id="EAPYYKI"/>
<dbReference type="AlphaFoldDB" id="A0A0L0HNS2"/>
<dbReference type="GO" id="GO:0004103">
    <property type="term" value="F:choline kinase activity"/>
    <property type="evidence" value="ECO:0007669"/>
    <property type="project" value="TreeGrafter"/>
</dbReference>
<proteinExistence type="inferred from homology"/>
<dbReference type="Pfam" id="PF01633">
    <property type="entry name" value="Choline_kinase"/>
    <property type="match status" value="1"/>
</dbReference>
<dbReference type="GO" id="GO:0004305">
    <property type="term" value="F:ethanolamine kinase activity"/>
    <property type="evidence" value="ECO:0007669"/>
    <property type="project" value="TreeGrafter"/>
</dbReference>
<comment type="similarity">
    <text evidence="1">Belongs to the choline/ethanolamine kinase family.</text>
</comment>